<dbReference type="EMBL" id="CP136964">
    <property type="protein sequence ID" value="WOS95857.1"/>
    <property type="molecule type" value="Genomic_DNA"/>
</dbReference>
<evidence type="ECO:0000313" key="1">
    <source>
        <dbReference type="EMBL" id="WOS95857.1"/>
    </source>
</evidence>
<dbReference type="Gene3D" id="3.30.420.10">
    <property type="entry name" value="Ribonuclease H-like superfamily/Ribonuclease H"/>
    <property type="match status" value="1"/>
</dbReference>
<name>A0AAF1BSF1_9STAP</name>
<gene>
    <name evidence="1" type="ORF">CJ229_007110</name>
</gene>
<dbReference type="Proteomes" id="UP000243626">
    <property type="component" value="Chromosome"/>
</dbReference>
<dbReference type="InterPro" id="IPR036397">
    <property type="entry name" value="RNaseH_sf"/>
</dbReference>
<keyword evidence="2" id="KW-1185">Reference proteome</keyword>
<reference evidence="1 2" key="2">
    <citation type="submission" date="2023-10" db="EMBL/GenBank/DDBJ databases">
        <authorList>
            <person name="Choi B."/>
        </authorList>
    </citation>
    <scope>NUCLEOTIDE SEQUENCE [LARGE SCALE GENOMIC DNA]</scope>
    <source>
        <strain evidence="1 2">UMB0959</strain>
    </source>
</reference>
<proteinExistence type="predicted"/>
<dbReference type="GO" id="GO:0003676">
    <property type="term" value="F:nucleic acid binding"/>
    <property type="evidence" value="ECO:0007669"/>
    <property type="project" value="InterPro"/>
</dbReference>
<reference evidence="2" key="1">
    <citation type="submission" date="2017-09" db="EMBL/GenBank/DDBJ databases">
        <title>Bacterial strain isolated from the female urinary microbiota.</title>
        <authorList>
            <person name="Thomas-White K."/>
            <person name="Kumar N."/>
            <person name="Forster S."/>
            <person name="Putonti C."/>
            <person name="Lawley T."/>
            <person name="Wolfe A.J."/>
        </authorList>
    </citation>
    <scope>NUCLEOTIDE SEQUENCE [LARGE SCALE GENOMIC DNA]</scope>
    <source>
        <strain evidence="2">UMB0959</strain>
    </source>
</reference>
<dbReference type="AlphaFoldDB" id="A0AAF1BSF1"/>
<evidence type="ECO:0000313" key="2">
    <source>
        <dbReference type="Proteomes" id="UP000243626"/>
    </source>
</evidence>
<protein>
    <submittedName>
        <fullName evidence="1">Uncharacterized protein</fullName>
    </submittedName>
</protein>
<organism evidence="1 2">
    <name type="scientific">Nosocomiicoccus massiliensis</name>
    <dbReference type="NCBI Taxonomy" id="1232430"/>
    <lineage>
        <taxon>Bacteria</taxon>
        <taxon>Bacillati</taxon>
        <taxon>Bacillota</taxon>
        <taxon>Bacilli</taxon>
        <taxon>Bacillales</taxon>
        <taxon>Staphylococcaceae</taxon>
        <taxon>Nosocomiicoccus</taxon>
    </lineage>
</organism>
<accession>A0AAF1BSF1</accession>
<sequence>MYSIGLDIGIASVGYSVIETNSGRIVELGARIFEARNSDNNIEKSMLIKQNTK</sequence>
<dbReference type="KEGG" id="nmy:CJ229_007110"/>
<dbReference type="RefSeq" id="WP_180953390.1">
    <property type="nucleotide sequence ID" value="NZ_CP136964.1"/>
</dbReference>